<dbReference type="SUPFAM" id="SSF53300">
    <property type="entry name" value="vWA-like"/>
    <property type="match status" value="1"/>
</dbReference>
<proteinExistence type="predicted"/>
<organism evidence="1 2">
    <name type="scientific">Mesorhabditis belari</name>
    <dbReference type="NCBI Taxonomy" id="2138241"/>
    <lineage>
        <taxon>Eukaryota</taxon>
        <taxon>Metazoa</taxon>
        <taxon>Ecdysozoa</taxon>
        <taxon>Nematoda</taxon>
        <taxon>Chromadorea</taxon>
        <taxon>Rhabditida</taxon>
        <taxon>Rhabditina</taxon>
        <taxon>Rhabditomorpha</taxon>
        <taxon>Rhabditoidea</taxon>
        <taxon>Rhabditidae</taxon>
        <taxon>Mesorhabditinae</taxon>
        <taxon>Mesorhabditis</taxon>
    </lineage>
</organism>
<reference evidence="2" key="1">
    <citation type="submission" date="2024-02" db="UniProtKB">
        <authorList>
            <consortium name="WormBaseParasite"/>
        </authorList>
    </citation>
    <scope>IDENTIFICATION</scope>
</reference>
<name>A0AAF3EHS5_9BILA</name>
<accession>A0AAF3EHS5</accession>
<keyword evidence="1" id="KW-1185">Reference proteome</keyword>
<dbReference type="CDD" id="cd00198">
    <property type="entry name" value="vWFA"/>
    <property type="match status" value="1"/>
</dbReference>
<evidence type="ECO:0000313" key="2">
    <source>
        <dbReference type="WBParaSite" id="MBELARI_LOCUS13551"/>
    </source>
</evidence>
<dbReference type="AlphaFoldDB" id="A0AAF3EHS5"/>
<dbReference type="Proteomes" id="UP000887575">
    <property type="component" value="Unassembled WGS sequence"/>
</dbReference>
<protein>
    <recommendedName>
        <fullName evidence="3">VWFA domain-containing protein</fullName>
    </recommendedName>
</protein>
<evidence type="ECO:0000313" key="1">
    <source>
        <dbReference type="Proteomes" id="UP000887575"/>
    </source>
</evidence>
<evidence type="ECO:0008006" key="3">
    <source>
        <dbReference type="Google" id="ProtNLM"/>
    </source>
</evidence>
<dbReference type="WBParaSite" id="MBELARI_LOCUS13551">
    <property type="protein sequence ID" value="MBELARI_LOCUS13551"/>
    <property type="gene ID" value="MBELARI_LOCUS13551"/>
</dbReference>
<sequence length="1128" mass="129451">MQLQYRSNLNMSTTNDDPTMHAVFLLDITGSMSNELEGMKETVSLFVQNINPESNVKIHVWTFTESSQGCYVSKSPDVSLKELVQYVKKIQLCRPPDQPHINASGDDGPENVLAAVGALKESFDEMTNILCFVITDDKPHLLENHSGRTYRHEQDWLRAKGFQTTDAYEILNDISTYFQITFIPIIGQQAEACHWYHQAANTTNGLVLSMSRGRGSALEFANGLLALLARMPGFEMKSEEVVDPEEDFERLKAYTIITPEAQLVVLEQDNRQSTQINVKHIKNSDEFQFIFENFIELTNDKFGGKRAAKRSRIADESILKISAQLAVRIVQHSVNAENSGIEEQSQEQIEQQFTELLNELKVMEKRNKFNNLAYPYGAEVARIEWLRKNWKSFSQKIQLHTSTLDSQNSLLKCIYSFCTIADALTECDHLTEIGKLKEILYCKAIDVRFPVNNDGEPDFYDSWNLSFKGLEHSDILQVASAIDLVNSQKREFVFADDDEEYYDEEAVTEIKFKDAMSSTERNAFLLIAHPDDLLVTAIYHLVTSFPMLSGFIQSNLVSGGSRIFPSLLIGLQSSALCSLLNKKAFNSTKIGEIATIKKFPVLPWRLIRTLKWSILQNADHKVVRYIADAVENEKGFRAGDPIPKIISGIMYFFAKQHDSATVWTNLFVEIAGEFASKIETARKSKHHFPSAKEICEVILGEDGVTNGFDCLKSIHPIERLIVGKKAIDFSNKRHKLEEFLKDNFSLKRLANYFYLICDSLEFDSKIENQNALELSFRDRVDQKDLLKIFVDSLMLGSRTERYVDEGKKDNVWIRLDEKQLKGKLERCALQLVKEVYDSDKKKWNFERTKVARSTLISELLKIPIHSISTPTTSETISQIDVEISKISWSLEDEVFQLKRSDFLEIFEALKEVNDEKRLAVMLPVLCMGKKWTTESASMLKRQQDEIEKALSSPLIDPLIKTQCLQEIRSKPVCLRVYEEKGCNRHGHHSKNFYPGLNGWTEEYAKERLRCHKPCVYLEKKLNDLKHFTELTSNYRSKTFGKVRKAMIECVLNLDISPQQIEIVEKLLKEIEKADWIDTKFVEITDAMNETKILSSTVVRSLRRRVRRCREKHIDKKVPQTCFCQAINL</sequence>
<dbReference type="Gene3D" id="3.40.50.410">
    <property type="entry name" value="von Willebrand factor, type A domain"/>
    <property type="match status" value="1"/>
</dbReference>
<dbReference type="InterPro" id="IPR036465">
    <property type="entry name" value="vWFA_dom_sf"/>
</dbReference>